<reference evidence="12" key="1">
    <citation type="journal article" date="2019" name="Int. J. Syst. Evol. Microbiol.">
        <title>The Global Catalogue of Microorganisms (GCM) 10K type strain sequencing project: providing services to taxonomists for standard genome sequencing and annotation.</title>
        <authorList>
            <consortium name="The Broad Institute Genomics Platform"/>
            <consortium name="The Broad Institute Genome Sequencing Center for Infectious Disease"/>
            <person name="Wu L."/>
            <person name="Ma J."/>
        </authorList>
    </citation>
    <scope>NUCLEOTIDE SEQUENCE [LARGE SCALE GENOMIC DNA]</scope>
    <source>
        <strain evidence="12">KCTC 42964</strain>
    </source>
</reference>
<evidence type="ECO:0000256" key="3">
    <source>
        <dbReference type="ARBA" id="ARBA00022741"/>
    </source>
</evidence>
<dbReference type="Gene3D" id="3.90.226.10">
    <property type="entry name" value="2-enoyl-CoA Hydratase, Chain A, domain 1"/>
    <property type="match status" value="2"/>
</dbReference>
<accession>A0ABV7L8H0</accession>
<keyword evidence="3 6" id="KW-0547">Nucleotide-binding</keyword>
<dbReference type="Pfam" id="PF00364">
    <property type="entry name" value="Biotin_lipoyl"/>
    <property type="match status" value="1"/>
</dbReference>
<feature type="domain" description="ATP-grasp" evidence="8">
    <location>
        <begin position="126"/>
        <end position="324"/>
    </location>
</feature>
<evidence type="ECO:0000256" key="5">
    <source>
        <dbReference type="ARBA" id="ARBA00023267"/>
    </source>
</evidence>
<evidence type="ECO:0000256" key="1">
    <source>
        <dbReference type="ARBA" id="ARBA00001953"/>
    </source>
</evidence>
<dbReference type="SMART" id="SM00878">
    <property type="entry name" value="Biotin_carb_C"/>
    <property type="match status" value="1"/>
</dbReference>
<dbReference type="InterPro" id="IPR011054">
    <property type="entry name" value="Rudment_hybrid_motif"/>
</dbReference>
<dbReference type="InterPro" id="IPR000089">
    <property type="entry name" value="Biotin_lipoyl"/>
</dbReference>
<dbReference type="EMBL" id="JBHRTR010000054">
    <property type="protein sequence ID" value="MFC3230935.1"/>
    <property type="molecule type" value="Genomic_DNA"/>
</dbReference>
<sequence length="1130" mass="118204">MTDGKGEKTGRLLVANRGEIAIRICRTAAALGLPSVAVHPVDDAVGLHVRMADTAVQLPGRGVAAYLDIAAVIDAARAARATMIHPGYGFLAENADFARACAGAGLAFVGPSPEALALFGDKHAARRLAEAEGVPVLPGTAAPTDLATARAFLAELGPGGAVMVKAVAGGGGRGMRPVTDPAALEEAFSRCRSEAESAFGDGTLYVERLLTAARHVEVQVLGDGVAAAHLWERDCSLQRRRQKIVELAPVPGLDPALRDRLLQAAVRLTAAAGYRGLGTVEFLVDPAEGSFFFIEANPRLQVEHTVTEAVTGMDLVELQLRLAAGADLAALGLDGPPPAPRGMAMQLRINTETMTADGEARPGGGTLSVYEPPSGPGIRVDGCGYAGLATSPAYDSLLAKLIVHAPSGRPEDLAARAYRALCEFRIAGVPTNIPFLQALLRHEAVRAGAVDTGFVAAHAGALVAAADHPQLHAPAPAPAVAGAGRAARAGAQVDHGDPLAVLAYGQSSGRGEAAGAAAERAVPDGMQAVRTPLQGTIVSLAVAEGDRVAAGTQLAVMEAMKMEHVIAAEASGIVRALHAGPGDTLWEDELLLVLEPAEGGGPTAATVEAEDPDHIRPDLAEVLARRAMTADAGRPAAVARRRKTGQRTVRENVADLVDPDSFVEYGPLVVAAQRRRRDMADLLERSPADGLVTGVGRVNGDLFDDPQARAAVLAYDYTVFAGTQGVHNHWKTDRLLEVAERGRMPLVLFAEGGGGRPGDGDYGGFVGQNTFHHFARLSGLVPMVGIVSGRCFAGNAALLGCCDVVIAAADANIGMGGPAMIEGGGLGIFTPEEIGPVSEQAANGVIDCVTADEAEAVSVARRYLSYFQGRLRDWTAPDQRRMRSLVPENRLRVYQVRRVIETLADEGSMLELRGGFGRTMVTALARVEGRPVGIVANDPAHLGGAIDSEGSDKAARFMQLCDAFDIPLLFLCDTPGIMVGPEAERTALVRHAARLFVVGANLSVPYFTVVLRKAYGLGAIGMAGGNFRAPNFAVSWPTGEFGSMGLEGQVKLGYRAELAAIEDPAARRQAYDEMVAAAYEEGKALARSTSFAIDDTIDPAETRHWLASLLAAQRPVPPREGKKRPMIDAW</sequence>
<evidence type="ECO:0000313" key="11">
    <source>
        <dbReference type="EMBL" id="MFC3230935.1"/>
    </source>
</evidence>
<dbReference type="PROSITE" id="PS00867">
    <property type="entry name" value="CPSASE_2"/>
    <property type="match status" value="1"/>
</dbReference>
<dbReference type="InterPro" id="IPR005479">
    <property type="entry name" value="CPAse_ATP-bd"/>
</dbReference>
<protein>
    <submittedName>
        <fullName evidence="11">Carboxyl transferase domain-containing protein</fullName>
    </submittedName>
</protein>
<gene>
    <name evidence="11" type="ORF">ACFOGJ_27060</name>
</gene>
<dbReference type="Pfam" id="PF00289">
    <property type="entry name" value="Biotin_carb_N"/>
    <property type="match status" value="1"/>
</dbReference>
<dbReference type="PROSITE" id="PS50989">
    <property type="entry name" value="COA_CT_CTER"/>
    <property type="match status" value="1"/>
</dbReference>
<dbReference type="InterPro" id="IPR001882">
    <property type="entry name" value="Biotin_BS"/>
</dbReference>
<name>A0ABV7L8H0_9PROT</name>
<dbReference type="InterPro" id="IPR011053">
    <property type="entry name" value="Single_hybrid_motif"/>
</dbReference>
<feature type="domain" description="CoA carboxyltransferase C-terminal" evidence="10">
    <location>
        <begin position="877"/>
        <end position="1112"/>
    </location>
</feature>
<comment type="caution">
    <text evidence="11">The sequence shown here is derived from an EMBL/GenBank/DDBJ whole genome shotgun (WGS) entry which is preliminary data.</text>
</comment>
<dbReference type="Gene3D" id="3.40.50.20">
    <property type="match status" value="1"/>
</dbReference>
<dbReference type="Pfam" id="PF02785">
    <property type="entry name" value="Biotin_carb_C"/>
    <property type="match status" value="1"/>
</dbReference>
<dbReference type="SUPFAM" id="SSF51246">
    <property type="entry name" value="Rudiment single hybrid motif"/>
    <property type="match status" value="1"/>
</dbReference>
<dbReference type="RefSeq" id="WP_379906404.1">
    <property type="nucleotide sequence ID" value="NZ_JBHRTR010000054.1"/>
</dbReference>
<dbReference type="PROSITE" id="PS00188">
    <property type="entry name" value="BIOTIN"/>
    <property type="match status" value="1"/>
</dbReference>
<dbReference type="InterPro" id="IPR016185">
    <property type="entry name" value="PreATP-grasp_dom_sf"/>
</dbReference>
<dbReference type="InterPro" id="IPR013815">
    <property type="entry name" value="ATP_grasp_subdomain_1"/>
</dbReference>
<feature type="domain" description="Lipoyl-binding" evidence="7">
    <location>
        <begin position="517"/>
        <end position="595"/>
    </location>
</feature>
<dbReference type="InterPro" id="IPR011764">
    <property type="entry name" value="Biotin_carboxylation_dom"/>
</dbReference>
<keyword evidence="4 6" id="KW-0067">ATP-binding</keyword>
<keyword evidence="5" id="KW-0092">Biotin</keyword>
<dbReference type="GO" id="GO:0016740">
    <property type="term" value="F:transferase activity"/>
    <property type="evidence" value="ECO:0007669"/>
    <property type="project" value="UniProtKB-KW"/>
</dbReference>
<comment type="cofactor">
    <cofactor evidence="1">
        <name>biotin</name>
        <dbReference type="ChEBI" id="CHEBI:57586"/>
    </cofactor>
</comment>
<evidence type="ECO:0000256" key="4">
    <source>
        <dbReference type="ARBA" id="ARBA00022840"/>
    </source>
</evidence>
<evidence type="ECO:0000259" key="10">
    <source>
        <dbReference type="PROSITE" id="PS50989"/>
    </source>
</evidence>
<dbReference type="InterPro" id="IPR029045">
    <property type="entry name" value="ClpP/crotonase-like_dom_sf"/>
</dbReference>
<dbReference type="PROSITE" id="PS50968">
    <property type="entry name" value="BIOTINYL_LIPOYL"/>
    <property type="match status" value="1"/>
</dbReference>
<dbReference type="SUPFAM" id="SSF52096">
    <property type="entry name" value="ClpP/crotonase"/>
    <property type="match status" value="2"/>
</dbReference>
<dbReference type="PANTHER" id="PTHR48095:SF5">
    <property type="entry name" value="BLL7292 PROTEIN"/>
    <property type="match status" value="1"/>
</dbReference>
<keyword evidence="11" id="KW-0808">Transferase</keyword>
<keyword evidence="12" id="KW-1185">Reference proteome</keyword>
<feature type="domain" description="Biotin carboxylation" evidence="9">
    <location>
        <begin position="8"/>
        <end position="460"/>
    </location>
</feature>
<dbReference type="Gene3D" id="3.30.470.20">
    <property type="entry name" value="ATP-grasp fold, B domain"/>
    <property type="match status" value="1"/>
</dbReference>
<dbReference type="SUPFAM" id="SSF51230">
    <property type="entry name" value="Single hybrid motif"/>
    <property type="match status" value="1"/>
</dbReference>
<dbReference type="PROSITE" id="PS50979">
    <property type="entry name" value="BC"/>
    <property type="match status" value="1"/>
</dbReference>
<evidence type="ECO:0000259" key="7">
    <source>
        <dbReference type="PROSITE" id="PS50968"/>
    </source>
</evidence>
<dbReference type="InterPro" id="IPR005482">
    <property type="entry name" value="Biotin_COase_C"/>
</dbReference>
<dbReference type="CDD" id="cd06850">
    <property type="entry name" value="biotinyl_domain"/>
    <property type="match status" value="1"/>
</dbReference>
<evidence type="ECO:0000259" key="8">
    <source>
        <dbReference type="PROSITE" id="PS50975"/>
    </source>
</evidence>
<organism evidence="11 12">
    <name type="scientific">Marinibaculum pumilum</name>
    <dbReference type="NCBI Taxonomy" id="1766165"/>
    <lineage>
        <taxon>Bacteria</taxon>
        <taxon>Pseudomonadati</taxon>
        <taxon>Pseudomonadota</taxon>
        <taxon>Alphaproteobacteria</taxon>
        <taxon>Rhodospirillales</taxon>
        <taxon>Rhodospirillaceae</taxon>
        <taxon>Marinibaculum</taxon>
    </lineage>
</organism>
<dbReference type="InterPro" id="IPR011763">
    <property type="entry name" value="COA_CT_C"/>
</dbReference>
<evidence type="ECO:0000313" key="12">
    <source>
        <dbReference type="Proteomes" id="UP001595528"/>
    </source>
</evidence>
<dbReference type="InterPro" id="IPR005481">
    <property type="entry name" value="BC-like_N"/>
</dbReference>
<dbReference type="Gene3D" id="3.30.1490.20">
    <property type="entry name" value="ATP-grasp fold, A domain"/>
    <property type="match status" value="1"/>
</dbReference>
<dbReference type="Pfam" id="PF01039">
    <property type="entry name" value="Carboxyl_trans"/>
    <property type="match status" value="1"/>
</dbReference>
<dbReference type="InterPro" id="IPR051602">
    <property type="entry name" value="ACC_Biotin_Carboxylase"/>
</dbReference>
<dbReference type="PROSITE" id="PS50975">
    <property type="entry name" value="ATP_GRASP"/>
    <property type="match status" value="1"/>
</dbReference>
<evidence type="ECO:0000256" key="6">
    <source>
        <dbReference type="PROSITE-ProRule" id="PRU00409"/>
    </source>
</evidence>
<proteinExistence type="predicted"/>
<dbReference type="Gene3D" id="2.40.50.100">
    <property type="match status" value="1"/>
</dbReference>
<dbReference type="PANTHER" id="PTHR48095">
    <property type="entry name" value="PYRUVATE CARBOXYLASE SUBUNIT A"/>
    <property type="match status" value="1"/>
</dbReference>
<dbReference type="InterPro" id="IPR034733">
    <property type="entry name" value="AcCoA_carboxyl_beta"/>
</dbReference>
<dbReference type="SUPFAM" id="SSF56059">
    <property type="entry name" value="Glutathione synthetase ATP-binding domain-like"/>
    <property type="match status" value="1"/>
</dbReference>
<evidence type="ECO:0000259" key="9">
    <source>
        <dbReference type="PROSITE" id="PS50979"/>
    </source>
</evidence>
<dbReference type="Proteomes" id="UP001595528">
    <property type="component" value="Unassembled WGS sequence"/>
</dbReference>
<keyword evidence="2" id="KW-0436">Ligase</keyword>
<dbReference type="Pfam" id="PF02786">
    <property type="entry name" value="CPSase_L_D2"/>
    <property type="match status" value="1"/>
</dbReference>
<dbReference type="SUPFAM" id="SSF52440">
    <property type="entry name" value="PreATP-grasp domain"/>
    <property type="match status" value="1"/>
</dbReference>
<evidence type="ECO:0000256" key="2">
    <source>
        <dbReference type="ARBA" id="ARBA00022598"/>
    </source>
</evidence>
<dbReference type="InterPro" id="IPR011761">
    <property type="entry name" value="ATP-grasp"/>
</dbReference>